<proteinExistence type="predicted"/>
<comment type="caution">
    <text evidence="1">The sequence shown here is derived from an EMBL/GenBank/DDBJ whole genome shotgun (WGS) entry which is preliminary data.</text>
</comment>
<gene>
    <name evidence="1" type="ORF">SPELUC_LOCUS2912</name>
</gene>
<dbReference type="Proteomes" id="UP000789366">
    <property type="component" value="Unassembled WGS sequence"/>
</dbReference>
<keyword evidence="2" id="KW-1185">Reference proteome</keyword>
<organism evidence="1 2">
    <name type="scientific">Cetraspora pellucida</name>
    <dbReference type="NCBI Taxonomy" id="1433469"/>
    <lineage>
        <taxon>Eukaryota</taxon>
        <taxon>Fungi</taxon>
        <taxon>Fungi incertae sedis</taxon>
        <taxon>Mucoromycota</taxon>
        <taxon>Glomeromycotina</taxon>
        <taxon>Glomeromycetes</taxon>
        <taxon>Diversisporales</taxon>
        <taxon>Gigasporaceae</taxon>
        <taxon>Cetraspora</taxon>
    </lineage>
</organism>
<reference evidence="1" key="1">
    <citation type="submission" date="2021-06" db="EMBL/GenBank/DDBJ databases">
        <authorList>
            <person name="Kallberg Y."/>
            <person name="Tangrot J."/>
            <person name="Rosling A."/>
        </authorList>
    </citation>
    <scope>NUCLEOTIDE SEQUENCE</scope>
    <source>
        <strain evidence="1">28 12/20/2015</strain>
    </source>
</reference>
<protein>
    <submittedName>
        <fullName evidence="1">13728_t:CDS:1</fullName>
    </submittedName>
</protein>
<accession>A0ACA9KZA2</accession>
<name>A0ACA9KZA2_9GLOM</name>
<sequence>MTLKILNICIISLTCLTYFTSAWPKGAGVCDVDKMKDSPHGDAYSPQDAGEFSINMTKLTSTNIKISVNGPKSVKGFLIYVQNDSGEHFGKFENTNPLFSFNVKGCDKQDQTNTLTHNSAVEKQLPLDFEWSPETENTNGTVQVVVVVSFAEWYKLDGQSINS</sequence>
<evidence type="ECO:0000313" key="2">
    <source>
        <dbReference type="Proteomes" id="UP000789366"/>
    </source>
</evidence>
<evidence type="ECO:0000313" key="1">
    <source>
        <dbReference type="EMBL" id="CAG8498801.1"/>
    </source>
</evidence>
<dbReference type="EMBL" id="CAJVPW010002090">
    <property type="protein sequence ID" value="CAG8498801.1"/>
    <property type="molecule type" value="Genomic_DNA"/>
</dbReference>